<name>A0ABM9H0L6_STRGL</name>
<keyword evidence="3" id="KW-1185">Reference proteome</keyword>
<comment type="caution">
    <text evidence="2">The sequence shown here is derived from an EMBL/GenBank/DDBJ whole genome shotgun (WGS) entry which is preliminary data.</text>
</comment>
<gene>
    <name evidence="2" type="ORF">SGL43_04162</name>
</gene>
<feature type="region of interest" description="Disordered" evidence="1">
    <location>
        <begin position="1"/>
        <end position="44"/>
    </location>
</feature>
<dbReference type="Proteomes" id="UP001154015">
    <property type="component" value="Unassembled WGS sequence"/>
</dbReference>
<accession>A0ABM9H0L6</accession>
<evidence type="ECO:0000313" key="3">
    <source>
        <dbReference type="Proteomes" id="UP001154015"/>
    </source>
</evidence>
<proteinExistence type="predicted"/>
<evidence type="ECO:0000256" key="1">
    <source>
        <dbReference type="SAM" id="MobiDB-lite"/>
    </source>
</evidence>
<organism evidence="2 3">
    <name type="scientific">Streptomyces globisporus</name>
    <dbReference type="NCBI Taxonomy" id="1908"/>
    <lineage>
        <taxon>Bacteria</taxon>
        <taxon>Bacillati</taxon>
        <taxon>Actinomycetota</taxon>
        <taxon>Actinomycetes</taxon>
        <taxon>Kitasatosporales</taxon>
        <taxon>Streptomycetaceae</taxon>
        <taxon>Streptomyces</taxon>
    </lineage>
</organism>
<dbReference type="EMBL" id="CAKXYP010000011">
    <property type="protein sequence ID" value="CAH9417123.1"/>
    <property type="molecule type" value="Genomic_DNA"/>
</dbReference>
<reference evidence="2" key="1">
    <citation type="submission" date="2022-03" db="EMBL/GenBank/DDBJ databases">
        <authorList>
            <person name="Leyn A S."/>
        </authorList>
    </citation>
    <scope>NUCLEOTIDE SEQUENCE</scope>
    <source>
        <strain evidence="2">Streptomyces globisporus 4-3</strain>
    </source>
</reference>
<feature type="compositionally biased region" description="Basic and acidic residues" evidence="1">
    <location>
        <begin position="1"/>
        <end position="12"/>
    </location>
</feature>
<protein>
    <submittedName>
        <fullName evidence="2">Uncharacterized protein</fullName>
    </submittedName>
</protein>
<sequence length="44" mass="4884">MGRGRQDYRQEEDVGPTGVLLGQYAEVETQGRRRGAPDGTSWCT</sequence>
<evidence type="ECO:0000313" key="2">
    <source>
        <dbReference type="EMBL" id="CAH9417123.1"/>
    </source>
</evidence>